<gene>
    <name evidence="3" type="ORF">BJI67_12825</name>
</gene>
<dbReference type="Proteomes" id="UP000095342">
    <property type="component" value="Chromosome"/>
</dbReference>
<dbReference type="CDD" id="cd14797">
    <property type="entry name" value="DUF302"/>
    <property type="match status" value="1"/>
</dbReference>
<feature type="chain" id="PRO_5009109817" description="DUF302 domain-containing protein" evidence="1">
    <location>
        <begin position="26"/>
        <end position="156"/>
    </location>
</feature>
<dbReference type="KEGG" id="aaeo:BJI67_12825"/>
<feature type="domain" description="DUF302" evidence="2">
    <location>
        <begin position="61"/>
        <end position="123"/>
    </location>
</feature>
<reference evidence="3 4" key="1">
    <citation type="submission" date="2016-09" db="EMBL/GenBank/DDBJ databases">
        <title>Acidihalobacter prosperus V6 (DSM14174).</title>
        <authorList>
            <person name="Khaleque H.N."/>
            <person name="Ramsay J.P."/>
            <person name="Murphy R.J.T."/>
            <person name="Kaksonen A.H."/>
            <person name="Boxall N.J."/>
            <person name="Watkin E.L.J."/>
        </authorList>
    </citation>
    <scope>NUCLEOTIDE SEQUENCE [LARGE SCALE GENOMIC DNA]</scope>
    <source>
        <strain evidence="3 4">V6</strain>
    </source>
</reference>
<keyword evidence="4" id="KW-1185">Reference proteome</keyword>
<accession>A0A1D8KA42</accession>
<dbReference type="SUPFAM" id="SSF103247">
    <property type="entry name" value="TT1751-like"/>
    <property type="match status" value="1"/>
</dbReference>
<dbReference type="InterPro" id="IPR005180">
    <property type="entry name" value="DUF302"/>
</dbReference>
<name>A0A1D8KA42_9GAMM</name>
<evidence type="ECO:0000256" key="1">
    <source>
        <dbReference type="SAM" id="SignalP"/>
    </source>
</evidence>
<dbReference type="PANTHER" id="PTHR38342:SF2">
    <property type="entry name" value="INNER MEMBRANE OR EXPORTED"/>
    <property type="match status" value="1"/>
</dbReference>
<dbReference type="InterPro" id="IPR035923">
    <property type="entry name" value="TT1751-like_sf"/>
</dbReference>
<dbReference type="EMBL" id="CP017448">
    <property type="protein sequence ID" value="AOV17815.1"/>
    <property type="molecule type" value="Genomic_DNA"/>
</dbReference>
<evidence type="ECO:0000313" key="3">
    <source>
        <dbReference type="EMBL" id="AOV17815.1"/>
    </source>
</evidence>
<dbReference type="Gene3D" id="3.30.310.70">
    <property type="entry name" value="TT1751-like domain"/>
    <property type="match status" value="1"/>
</dbReference>
<dbReference type="Pfam" id="PF03625">
    <property type="entry name" value="DUF302"/>
    <property type="match status" value="1"/>
</dbReference>
<dbReference type="AlphaFoldDB" id="A0A1D8KA42"/>
<organism evidence="3 4">
    <name type="scientific">Acidihalobacter aeolianus</name>
    <dbReference type="NCBI Taxonomy" id="2792603"/>
    <lineage>
        <taxon>Bacteria</taxon>
        <taxon>Pseudomonadati</taxon>
        <taxon>Pseudomonadota</taxon>
        <taxon>Gammaproteobacteria</taxon>
        <taxon>Chromatiales</taxon>
        <taxon>Ectothiorhodospiraceae</taxon>
        <taxon>Acidihalobacter</taxon>
    </lineage>
</organism>
<proteinExistence type="predicted"/>
<sequence>MQRIITACLSISIGLMLAIPSIAQASDNGIVTLRSHHSVPVTLDRLIHALKQKHMTIFARIDHSKGAHGVGLALRPTELLIFGNPKIGTKLMECKQTAGLDLPLKALAWQDAKGRVWLSYNSPEYIARRDHLGHCAAGAVATMHKALHAFAEQAVK</sequence>
<dbReference type="PANTHER" id="PTHR38342">
    <property type="entry name" value="SLR5037 PROTEIN"/>
    <property type="match status" value="1"/>
</dbReference>
<keyword evidence="1" id="KW-0732">Signal</keyword>
<evidence type="ECO:0000313" key="4">
    <source>
        <dbReference type="Proteomes" id="UP000095342"/>
    </source>
</evidence>
<protein>
    <recommendedName>
        <fullName evidence="2">DUF302 domain-containing protein</fullName>
    </recommendedName>
</protein>
<feature type="signal peptide" evidence="1">
    <location>
        <begin position="1"/>
        <end position="25"/>
    </location>
</feature>
<dbReference type="RefSeq" id="WP_070073351.1">
    <property type="nucleotide sequence ID" value="NZ_CP017448.1"/>
</dbReference>
<evidence type="ECO:0000259" key="2">
    <source>
        <dbReference type="Pfam" id="PF03625"/>
    </source>
</evidence>